<feature type="non-terminal residue" evidence="5">
    <location>
        <position position="1"/>
    </location>
</feature>
<reference evidence="5 6" key="1">
    <citation type="submission" date="2021-07" db="EMBL/GenBank/DDBJ databases">
        <title>Paenibacillus radiodurans sp. nov., isolated from the southeastern edge of Tengger Desert.</title>
        <authorList>
            <person name="Zhang G."/>
        </authorList>
    </citation>
    <scope>NUCLEOTIDE SEQUENCE [LARGE SCALE GENOMIC DNA]</scope>
    <source>
        <strain evidence="5 6">CCM 7311</strain>
    </source>
</reference>
<dbReference type="SMART" id="SM00342">
    <property type="entry name" value="HTH_ARAC"/>
    <property type="match status" value="1"/>
</dbReference>
<dbReference type="PANTHER" id="PTHR43280">
    <property type="entry name" value="ARAC-FAMILY TRANSCRIPTIONAL REGULATOR"/>
    <property type="match status" value="1"/>
</dbReference>
<organism evidence="5 6">
    <name type="scientific">Paenibacillus sepulcri</name>
    <dbReference type="NCBI Taxonomy" id="359917"/>
    <lineage>
        <taxon>Bacteria</taxon>
        <taxon>Bacillati</taxon>
        <taxon>Bacillota</taxon>
        <taxon>Bacilli</taxon>
        <taxon>Bacillales</taxon>
        <taxon>Paenibacillaceae</taxon>
        <taxon>Paenibacillus</taxon>
    </lineage>
</organism>
<keyword evidence="1" id="KW-0805">Transcription regulation</keyword>
<accession>A0ABS7CAH9</accession>
<dbReference type="PROSITE" id="PS01124">
    <property type="entry name" value="HTH_ARAC_FAMILY_2"/>
    <property type="match status" value="1"/>
</dbReference>
<keyword evidence="6" id="KW-1185">Reference proteome</keyword>
<evidence type="ECO:0000313" key="5">
    <source>
        <dbReference type="EMBL" id="MBW7457939.1"/>
    </source>
</evidence>
<dbReference type="InterPro" id="IPR041522">
    <property type="entry name" value="CdaR_GGDEF"/>
</dbReference>
<dbReference type="SUPFAM" id="SSF46689">
    <property type="entry name" value="Homeodomain-like"/>
    <property type="match status" value="1"/>
</dbReference>
<feature type="domain" description="HTH araC/xylS-type" evidence="4">
    <location>
        <begin position="229"/>
        <end position="328"/>
    </location>
</feature>
<gene>
    <name evidence="5" type="ORF">K0U00_28255</name>
</gene>
<dbReference type="InterPro" id="IPR020449">
    <property type="entry name" value="Tscrpt_reg_AraC-type_HTH"/>
</dbReference>
<comment type="caution">
    <text evidence="5">The sequence shown here is derived from an EMBL/GenBank/DDBJ whole genome shotgun (WGS) entry which is preliminary data.</text>
</comment>
<evidence type="ECO:0000256" key="1">
    <source>
        <dbReference type="ARBA" id="ARBA00023015"/>
    </source>
</evidence>
<dbReference type="Pfam" id="PF12833">
    <property type="entry name" value="HTH_18"/>
    <property type="match status" value="1"/>
</dbReference>
<dbReference type="PRINTS" id="PR00032">
    <property type="entry name" value="HTHARAC"/>
</dbReference>
<evidence type="ECO:0000256" key="3">
    <source>
        <dbReference type="ARBA" id="ARBA00023163"/>
    </source>
</evidence>
<keyword evidence="2" id="KW-0238">DNA-binding</keyword>
<name>A0ABS7CAH9_9BACL</name>
<sequence>DKAAGKWRHSGAMVVGSEWISGDRLALLVQVHPDPEAKPRPSDAMMERLRKWAAGDLVFSVTIGIGSSADDWPDIKTSFREALAALQYKMTAGNNRIIVYQQIRDKENRVDSLYFKWLEDLIHHFRIPAPAWMDDFARIFDHLEERVLRNEEMQLLLNYLTHRFAREMEEISPEINEYWDTVTYPRMAEALKETGAMTEIRAIYESLIGELYDKYVTILESGSNTHIIYDVKKYIEDNYANSDLSLNHISERFGMNGKYASQLFKEEFGVKFVDFLIGLRVGQAQKLLRETDQSINEISRQVGYEHAISFGRIFKKMVGVSPGDYRRLMHPGRTQEGM</sequence>
<dbReference type="Gene3D" id="1.10.10.60">
    <property type="entry name" value="Homeodomain-like"/>
    <property type="match status" value="2"/>
</dbReference>
<dbReference type="PROSITE" id="PS00041">
    <property type="entry name" value="HTH_ARAC_FAMILY_1"/>
    <property type="match status" value="1"/>
</dbReference>
<dbReference type="InterPro" id="IPR009057">
    <property type="entry name" value="Homeodomain-like_sf"/>
</dbReference>
<dbReference type="InterPro" id="IPR018062">
    <property type="entry name" value="HTH_AraC-typ_CS"/>
</dbReference>
<keyword evidence="3" id="KW-0804">Transcription</keyword>
<evidence type="ECO:0000259" key="4">
    <source>
        <dbReference type="PROSITE" id="PS01124"/>
    </source>
</evidence>
<proteinExistence type="predicted"/>
<dbReference type="Proteomes" id="UP001519887">
    <property type="component" value="Unassembled WGS sequence"/>
</dbReference>
<dbReference type="InterPro" id="IPR018060">
    <property type="entry name" value="HTH_AraC"/>
</dbReference>
<protein>
    <submittedName>
        <fullName evidence="5">Helix-turn-helix domain-containing protein</fullName>
    </submittedName>
</protein>
<evidence type="ECO:0000313" key="6">
    <source>
        <dbReference type="Proteomes" id="UP001519887"/>
    </source>
</evidence>
<dbReference type="Pfam" id="PF17853">
    <property type="entry name" value="GGDEF_2"/>
    <property type="match status" value="1"/>
</dbReference>
<dbReference type="PANTHER" id="PTHR43280:SF10">
    <property type="entry name" value="REGULATORY PROTEIN POCR"/>
    <property type="match status" value="1"/>
</dbReference>
<dbReference type="EMBL" id="JAHZIK010001015">
    <property type="protein sequence ID" value="MBW7457939.1"/>
    <property type="molecule type" value="Genomic_DNA"/>
</dbReference>
<evidence type="ECO:0000256" key="2">
    <source>
        <dbReference type="ARBA" id="ARBA00023125"/>
    </source>
</evidence>